<evidence type="ECO:0000313" key="4">
    <source>
        <dbReference type="EMBL" id="KAK7381811.1"/>
    </source>
</evidence>
<comment type="caution">
    <text evidence="3">The sequence shown here is derived from an EMBL/GenBank/DDBJ whole genome shotgun (WGS) entry which is preliminary data.</text>
</comment>
<proteinExistence type="predicted"/>
<accession>A0AAN9NYM4</accession>
<organism evidence="3 5">
    <name type="scientific">Phaseolus coccineus</name>
    <name type="common">Scarlet runner bean</name>
    <name type="synonym">Phaseolus multiflorus</name>
    <dbReference type="NCBI Taxonomy" id="3886"/>
    <lineage>
        <taxon>Eukaryota</taxon>
        <taxon>Viridiplantae</taxon>
        <taxon>Streptophyta</taxon>
        <taxon>Embryophyta</taxon>
        <taxon>Tracheophyta</taxon>
        <taxon>Spermatophyta</taxon>
        <taxon>Magnoliopsida</taxon>
        <taxon>eudicotyledons</taxon>
        <taxon>Gunneridae</taxon>
        <taxon>Pentapetalae</taxon>
        <taxon>rosids</taxon>
        <taxon>fabids</taxon>
        <taxon>Fabales</taxon>
        <taxon>Fabaceae</taxon>
        <taxon>Papilionoideae</taxon>
        <taxon>50 kb inversion clade</taxon>
        <taxon>NPAAA clade</taxon>
        <taxon>indigoferoid/millettioid clade</taxon>
        <taxon>Phaseoleae</taxon>
        <taxon>Phaseolus</taxon>
    </lineage>
</organism>
<evidence type="ECO:0000259" key="2">
    <source>
        <dbReference type="Pfam" id="PF13962"/>
    </source>
</evidence>
<dbReference type="EMBL" id="JAYMYR010000001">
    <property type="protein sequence ID" value="KAK7381809.1"/>
    <property type="molecule type" value="Genomic_DNA"/>
</dbReference>
<evidence type="ECO:0000256" key="1">
    <source>
        <dbReference type="SAM" id="Phobius"/>
    </source>
</evidence>
<dbReference type="AlphaFoldDB" id="A0AAN9NYM4"/>
<feature type="transmembrane region" description="Helical" evidence="1">
    <location>
        <begin position="89"/>
        <end position="114"/>
    </location>
</feature>
<dbReference type="Proteomes" id="UP001374584">
    <property type="component" value="Unassembled WGS sequence"/>
</dbReference>
<name>A0AAN9NYM4_PHACN</name>
<sequence length="194" mass="22006">MDGMSLPTSMVSRNGRHDRHNWMEERRGSLMVVATVIATMTFQIAINPPGGVWQTKSDEEQGCAPGKTCQAGTSVLAFGNNNQRIKYEIFIVLCTISFSASLTTIILLICGISLRNKLIMWFLTMLMFISIICTAGAYAICIWMILHPLDQVVRRITLFYAIFWGGFTVLMCVAIFCRLTFWLLKKFFRFLCCC</sequence>
<gene>
    <name evidence="3" type="ORF">VNO80_00356</name>
    <name evidence="4" type="ORF">VNO80_00358</name>
</gene>
<dbReference type="InterPro" id="IPR026961">
    <property type="entry name" value="PGG_dom"/>
</dbReference>
<dbReference type="PANTHER" id="PTHR24177:SF426">
    <property type="entry name" value="PROTEIN, PUTATIVE-RELATED"/>
    <property type="match status" value="1"/>
</dbReference>
<reference evidence="3 5" key="1">
    <citation type="submission" date="2024-01" db="EMBL/GenBank/DDBJ databases">
        <title>The genomes of 5 underutilized Papilionoideae crops provide insights into root nodulation and disease resistanc.</title>
        <authorList>
            <person name="Jiang F."/>
        </authorList>
    </citation>
    <scope>NUCLEOTIDE SEQUENCE [LARGE SCALE GENOMIC DNA]</scope>
    <source>
        <strain evidence="3">JINMINGXINNONG_FW02</strain>
        <tissue evidence="3">Leaves</tissue>
    </source>
</reference>
<dbReference type="Pfam" id="PF13962">
    <property type="entry name" value="PGG"/>
    <property type="match status" value="1"/>
</dbReference>
<feature type="transmembrane region" description="Helical" evidence="1">
    <location>
        <begin position="121"/>
        <end position="146"/>
    </location>
</feature>
<evidence type="ECO:0000313" key="5">
    <source>
        <dbReference type="Proteomes" id="UP001374584"/>
    </source>
</evidence>
<keyword evidence="5" id="KW-1185">Reference proteome</keyword>
<keyword evidence="1" id="KW-0812">Transmembrane</keyword>
<keyword evidence="1" id="KW-1133">Transmembrane helix</keyword>
<dbReference type="EMBL" id="JAYMYR010000001">
    <property type="protein sequence ID" value="KAK7381811.1"/>
    <property type="molecule type" value="Genomic_DNA"/>
</dbReference>
<feature type="transmembrane region" description="Helical" evidence="1">
    <location>
        <begin position="28"/>
        <end position="46"/>
    </location>
</feature>
<dbReference type="PANTHER" id="PTHR24177">
    <property type="entry name" value="CASKIN"/>
    <property type="match status" value="1"/>
</dbReference>
<feature type="domain" description="PGG" evidence="2">
    <location>
        <begin position="21"/>
        <end position="144"/>
    </location>
</feature>
<feature type="transmembrane region" description="Helical" evidence="1">
    <location>
        <begin position="158"/>
        <end position="181"/>
    </location>
</feature>
<keyword evidence="1" id="KW-0472">Membrane</keyword>
<protein>
    <recommendedName>
        <fullName evidence="2">PGG domain-containing protein</fullName>
    </recommendedName>
</protein>
<dbReference type="GO" id="GO:0016020">
    <property type="term" value="C:membrane"/>
    <property type="evidence" value="ECO:0007669"/>
    <property type="project" value="TreeGrafter"/>
</dbReference>
<evidence type="ECO:0000313" key="3">
    <source>
        <dbReference type="EMBL" id="KAK7381809.1"/>
    </source>
</evidence>